<evidence type="ECO:0000256" key="2">
    <source>
        <dbReference type="ARBA" id="ARBA00022475"/>
    </source>
</evidence>
<evidence type="ECO:0000256" key="8">
    <source>
        <dbReference type="SAM" id="Phobius"/>
    </source>
</evidence>
<name>A0ABY4CJL3_9BACL</name>
<comment type="similarity">
    <text evidence="6">Belongs to the YccS/YhfK family.</text>
</comment>
<dbReference type="PANTHER" id="PTHR30509">
    <property type="entry name" value="P-HYDROXYBENZOIC ACID EFFLUX PUMP SUBUNIT-RELATED"/>
    <property type="match status" value="1"/>
</dbReference>
<evidence type="ECO:0000256" key="3">
    <source>
        <dbReference type="ARBA" id="ARBA00022692"/>
    </source>
</evidence>
<feature type="domain" description="Integral membrane bound transporter" evidence="9">
    <location>
        <begin position="30"/>
        <end position="150"/>
    </location>
</feature>
<dbReference type="EMBL" id="CP089291">
    <property type="protein sequence ID" value="UOF90716.1"/>
    <property type="molecule type" value="Genomic_DNA"/>
</dbReference>
<protein>
    <submittedName>
        <fullName evidence="10">Aromatic acid exporter family protein</fullName>
    </submittedName>
</protein>
<organism evidence="10 11">
    <name type="scientific">Fodinisporobacter ferrooxydans</name>
    <dbReference type="NCBI Taxonomy" id="2901836"/>
    <lineage>
        <taxon>Bacteria</taxon>
        <taxon>Bacillati</taxon>
        <taxon>Bacillota</taxon>
        <taxon>Bacilli</taxon>
        <taxon>Bacillales</taxon>
        <taxon>Alicyclobacillaceae</taxon>
        <taxon>Fodinisporobacter</taxon>
    </lineage>
</organism>
<gene>
    <name evidence="10" type="ORF">LSG31_00080</name>
</gene>
<evidence type="ECO:0000256" key="4">
    <source>
        <dbReference type="ARBA" id="ARBA00022989"/>
    </source>
</evidence>
<accession>A0ABY4CJL3</accession>
<dbReference type="Proteomes" id="UP000830167">
    <property type="component" value="Chromosome"/>
</dbReference>
<keyword evidence="3 8" id="KW-0812">Transmembrane</keyword>
<keyword evidence="4 8" id="KW-1133">Transmembrane helix</keyword>
<dbReference type="Pfam" id="PF13515">
    <property type="entry name" value="FUSC_2"/>
    <property type="match status" value="1"/>
</dbReference>
<evidence type="ECO:0000256" key="6">
    <source>
        <dbReference type="ARBA" id="ARBA00043993"/>
    </source>
</evidence>
<keyword evidence="7" id="KW-0175">Coiled coil</keyword>
<keyword evidence="11" id="KW-1185">Reference proteome</keyword>
<evidence type="ECO:0000313" key="11">
    <source>
        <dbReference type="Proteomes" id="UP000830167"/>
    </source>
</evidence>
<evidence type="ECO:0000256" key="5">
    <source>
        <dbReference type="ARBA" id="ARBA00023136"/>
    </source>
</evidence>
<dbReference type="RefSeq" id="WP_347437416.1">
    <property type="nucleotide sequence ID" value="NZ_CP089291.1"/>
</dbReference>
<evidence type="ECO:0000313" key="10">
    <source>
        <dbReference type="EMBL" id="UOF90716.1"/>
    </source>
</evidence>
<dbReference type="InterPro" id="IPR049453">
    <property type="entry name" value="Memb_transporter_dom"/>
</dbReference>
<feature type="transmembrane region" description="Helical" evidence="8">
    <location>
        <begin position="69"/>
        <end position="102"/>
    </location>
</feature>
<comment type="subcellular location">
    <subcellularLocation>
        <location evidence="1">Cell membrane</location>
        <topology evidence="1">Multi-pass membrane protein</topology>
    </subcellularLocation>
</comment>
<evidence type="ECO:0000256" key="7">
    <source>
        <dbReference type="SAM" id="Coils"/>
    </source>
</evidence>
<sequence length="348" mass="39253">MNDISFLKRLHYFLDRTSEVWKLALSSSAAWELAKLTGTKHPYFAPIAAILCLQVTIEKSVTSAFNRVIGTIAGVLLTATIAGYLGVHAWSIGLIVFIGTAITKKAKLPDQAIFQVGISAMMVLIFQTQSHTYAFDRIMETVIGALTAITINTLFFPPDFTEEAIQSFTSFTDHIVESFKKLSAWLETGCPQGEQRVMHKEIQSMLEDLHKTLEHFEQARESLQYNLFAKRNREVLKRISSNFSKLRQAYTHLTSMLQALTKWSESGQLAKEDQTVWANNLSLLSSYMEEWKSKSIASARNAAKPSLLPVFKTSSIPVQLPEKFHNDQYPITLYNLTIQLTHDLKDAL</sequence>
<keyword evidence="2" id="KW-1003">Cell membrane</keyword>
<evidence type="ECO:0000259" key="9">
    <source>
        <dbReference type="Pfam" id="PF13515"/>
    </source>
</evidence>
<dbReference type="PANTHER" id="PTHR30509:SF9">
    <property type="entry name" value="MULTIDRUG RESISTANCE PROTEIN MDTO"/>
    <property type="match status" value="1"/>
</dbReference>
<proteinExistence type="inferred from homology"/>
<keyword evidence="5 8" id="KW-0472">Membrane</keyword>
<reference evidence="10" key="1">
    <citation type="submission" date="2021-12" db="EMBL/GenBank/DDBJ databases">
        <title>Alicyclobacillaceae gen. nov., sp. nov., isolated from chalcocite enrichment system.</title>
        <authorList>
            <person name="Jiang Z."/>
        </authorList>
    </citation>
    <scope>NUCLEOTIDE SEQUENCE</scope>
    <source>
        <strain evidence="10">MYW30-H2</strain>
    </source>
</reference>
<evidence type="ECO:0000256" key="1">
    <source>
        <dbReference type="ARBA" id="ARBA00004651"/>
    </source>
</evidence>
<feature type="coiled-coil region" evidence="7">
    <location>
        <begin position="199"/>
        <end position="226"/>
    </location>
</feature>